<evidence type="ECO:0000256" key="3">
    <source>
        <dbReference type="ARBA" id="ARBA00022801"/>
    </source>
</evidence>
<evidence type="ECO:0000256" key="5">
    <source>
        <dbReference type="ARBA" id="ARBA00023049"/>
    </source>
</evidence>
<sequence length="204" mass="22550">MKWNELEPDSKRLPIENLTPRLGFVDAVRVLTLEDSPQPFVFFSQAARERVMEHAHSSNVELGGLLVGAVYGRKPGNGAIAIHIHEAVPSEDFESTSVSLNMSPDVWQKAACYRDQGLCVVGWYHTHPNLGAYFSGTDRSTQRGFFREPYSLGLVVDPIRGEEAWFIGPASEPLSAAHLARMGAHSSSRQDPKATGLHVYHQVL</sequence>
<dbReference type="OrthoDB" id="6377837at2"/>
<evidence type="ECO:0000256" key="4">
    <source>
        <dbReference type="ARBA" id="ARBA00022833"/>
    </source>
</evidence>
<keyword evidence="8" id="KW-1185">Reference proteome</keyword>
<dbReference type="InterPro" id="IPR037518">
    <property type="entry name" value="MPN"/>
</dbReference>
<dbReference type="GO" id="GO:0046872">
    <property type="term" value="F:metal ion binding"/>
    <property type="evidence" value="ECO:0007669"/>
    <property type="project" value="UniProtKB-KW"/>
</dbReference>
<name>A0A1N7SDA4_9BURK</name>
<dbReference type="GO" id="GO:0008237">
    <property type="term" value="F:metallopeptidase activity"/>
    <property type="evidence" value="ECO:0007669"/>
    <property type="project" value="UniProtKB-KW"/>
</dbReference>
<dbReference type="RefSeq" id="WP_094781907.1">
    <property type="nucleotide sequence ID" value="NZ_CYGX02000054.1"/>
</dbReference>
<dbReference type="PROSITE" id="PS50249">
    <property type="entry name" value="MPN"/>
    <property type="match status" value="1"/>
</dbReference>
<dbReference type="InterPro" id="IPR050242">
    <property type="entry name" value="JAMM_MPN+_peptidase_M67A"/>
</dbReference>
<dbReference type="PANTHER" id="PTHR10410">
    <property type="entry name" value="EUKARYOTIC TRANSLATION INITIATION FACTOR 3 -RELATED"/>
    <property type="match status" value="1"/>
</dbReference>
<keyword evidence="5" id="KW-0482">Metalloprotease</keyword>
<gene>
    <name evidence="7" type="ORF">BN2475_540057</name>
</gene>
<keyword evidence="2" id="KW-0479">Metal-binding</keyword>
<organism evidence="7 8">
    <name type="scientific">Paraburkholderia ribeironis</name>
    <dbReference type="NCBI Taxonomy" id="1247936"/>
    <lineage>
        <taxon>Bacteria</taxon>
        <taxon>Pseudomonadati</taxon>
        <taxon>Pseudomonadota</taxon>
        <taxon>Betaproteobacteria</taxon>
        <taxon>Burkholderiales</taxon>
        <taxon>Burkholderiaceae</taxon>
        <taxon>Paraburkholderia</taxon>
    </lineage>
</organism>
<dbReference type="GO" id="GO:0006508">
    <property type="term" value="P:proteolysis"/>
    <property type="evidence" value="ECO:0007669"/>
    <property type="project" value="UniProtKB-KW"/>
</dbReference>
<dbReference type="InterPro" id="IPR028090">
    <property type="entry name" value="JAB_dom_prok"/>
</dbReference>
<dbReference type="Gene3D" id="3.40.140.10">
    <property type="entry name" value="Cytidine Deaminase, domain 2"/>
    <property type="match status" value="1"/>
</dbReference>
<proteinExistence type="predicted"/>
<protein>
    <recommendedName>
        <fullName evidence="6">MPN domain-containing protein</fullName>
    </recommendedName>
</protein>
<reference evidence="7 8" key="1">
    <citation type="submission" date="2016-12" db="EMBL/GenBank/DDBJ databases">
        <authorList>
            <person name="Song W.-J."/>
            <person name="Kurnit D.M."/>
        </authorList>
    </citation>
    <scope>NUCLEOTIDE SEQUENCE [LARGE SCALE GENOMIC DNA]</scope>
    <source>
        <strain evidence="7 8">STM7296</strain>
    </source>
</reference>
<dbReference type="SUPFAM" id="SSF102712">
    <property type="entry name" value="JAB1/MPN domain"/>
    <property type="match status" value="1"/>
</dbReference>
<dbReference type="EMBL" id="CYGX02000054">
    <property type="protein sequence ID" value="SIT45331.1"/>
    <property type="molecule type" value="Genomic_DNA"/>
</dbReference>
<dbReference type="Pfam" id="PF14464">
    <property type="entry name" value="Prok-JAB"/>
    <property type="match status" value="1"/>
</dbReference>
<keyword evidence="1" id="KW-0645">Protease</keyword>
<keyword evidence="4" id="KW-0862">Zinc</keyword>
<dbReference type="STRING" id="1247936.BN2475_540057"/>
<dbReference type="AlphaFoldDB" id="A0A1N7SDA4"/>
<evidence type="ECO:0000313" key="8">
    <source>
        <dbReference type="Proteomes" id="UP000187012"/>
    </source>
</evidence>
<evidence type="ECO:0000256" key="2">
    <source>
        <dbReference type="ARBA" id="ARBA00022723"/>
    </source>
</evidence>
<evidence type="ECO:0000313" key="7">
    <source>
        <dbReference type="EMBL" id="SIT45331.1"/>
    </source>
</evidence>
<keyword evidence="3" id="KW-0378">Hydrolase</keyword>
<evidence type="ECO:0000259" key="6">
    <source>
        <dbReference type="PROSITE" id="PS50249"/>
    </source>
</evidence>
<evidence type="ECO:0000256" key="1">
    <source>
        <dbReference type="ARBA" id="ARBA00022670"/>
    </source>
</evidence>
<feature type="domain" description="MPN" evidence="6">
    <location>
        <begin position="41"/>
        <end position="175"/>
    </location>
</feature>
<accession>A0A1N7SDA4</accession>
<dbReference type="Proteomes" id="UP000187012">
    <property type="component" value="Unassembled WGS sequence"/>
</dbReference>